<protein>
    <submittedName>
        <fullName evidence="2">Uncharacterized protein</fullName>
    </submittedName>
</protein>
<organism evidence="2 3">
    <name type="scientific">Onchocerca ochengi</name>
    <name type="common">Filarial nematode worm</name>
    <dbReference type="NCBI Taxonomy" id="42157"/>
    <lineage>
        <taxon>Eukaryota</taxon>
        <taxon>Metazoa</taxon>
        <taxon>Ecdysozoa</taxon>
        <taxon>Nematoda</taxon>
        <taxon>Chromadorea</taxon>
        <taxon>Rhabditida</taxon>
        <taxon>Spirurina</taxon>
        <taxon>Spiruromorpha</taxon>
        <taxon>Filarioidea</taxon>
        <taxon>Onchocercidae</taxon>
        <taxon>Onchocerca</taxon>
    </lineage>
</organism>
<proteinExistence type="predicted"/>
<feature type="non-terminal residue" evidence="2">
    <location>
        <position position="72"/>
    </location>
</feature>
<sequence length="72" mass="8216">YDGFLLDRRQLIPTGRETWAGIRVVINAIIRSQRAVAPGIPINSITNRSRSNLRFTTSRFPSRQPFKTTTTK</sequence>
<gene>
    <name evidence="2" type="ORF">NOO_LOCUS13760</name>
</gene>
<evidence type="ECO:0000313" key="2">
    <source>
        <dbReference type="EMBL" id="VDN05267.1"/>
    </source>
</evidence>
<accession>A0A3P7L170</accession>
<evidence type="ECO:0000256" key="1">
    <source>
        <dbReference type="SAM" id="MobiDB-lite"/>
    </source>
</evidence>
<evidence type="ECO:0000313" key="3">
    <source>
        <dbReference type="Proteomes" id="UP000271087"/>
    </source>
</evidence>
<name>A0A3P7L170_ONCOC</name>
<keyword evidence="3" id="KW-1185">Reference proteome</keyword>
<dbReference type="AlphaFoldDB" id="A0A3P7L170"/>
<reference evidence="2 3" key="1">
    <citation type="submission" date="2018-08" db="EMBL/GenBank/DDBJ databases">
        <authorList>
            <person name="Laetsch R D."/>
            <person name="Stevens L."/>
            <person name="Kumar S."/>
            <person name="Blaxter L. M."/>
        </authorList>
    </citation>
    <scope>NUCLEOTIDE SEQUENCE [LARGE SCALE GENOMIC DNA]</scope>
</reference>
<feature type="non-terminal residue" evidence="2">
    <location>
        <position position="1"/>
    </location>
</feature>
<dbReference type="EMBL" id="UYRW01018517">
    <property type="protein sequence ID" value="VDN05267.1"/>
    <property type="molecule type" value="Genomic_DNA"/>
</dbReference>
<feature type="region of interest" description="Disordered" evidence="1">
    <location>
        <begin position="53"/>
        <end position="72"/>
    </location>
</feature>
<dbReference type="Proteomes" id="UP000271087">
    <property type="component" value="Unassembled WGS sequence"/>
</dbReference>